<name>A0ABN2U7Y1_9MICO</name>
<keyword evidence="1" id="KW-1133">Transmembrane helix</keyword>
<dbReference type="EMBL" id="BAAAPW010000002">
    <property type="protein sequence ID" value="GAA2031742.1"/>
    <property type="molecule type" value="Genomic_DNA"/>
</dbReference>
<evidence type="ECO:0000313" key="2">
    <source>
        <dbReference type="EMBL" id="GAA2031742.1"/>
    </source>
</evidence>
<protein>
    <recommendedName>
        <fullName evidence="4">SHOCT domain-containing protein</fullName>
    </recommendedName>
</protein>
<accession>A0ABN2U7Y1</accession>
<evidence type="ECO:0000313" key="3">
    <source>
        <dbReference type="Proteomes" id="UP001501196"/>
    </source>
</evidence>
<reference evidence="2 3" key="1">
    <citation type="journal article" date="2019" name="Int. J. Syst. Evol. Microbiol.">
        <title>The Global Catalogue of Microorganisms (GCM) 10K type strain sequencing project: providing services to taxonomists for standard genome sequencing and annotation.</title>
        <authorList>
            <consortium name="The Broad Institute Genomics Platform"/>
            <consortium name="The Broad Institute Genome Sequencing Center for Infectious Disease"/>
            <person name="Wu L."/>
            <person name="Ma J."/>
        </authorList>
    </citation>
    <scope>NUCLEOTIDE SEQUENCE [LARGE SCALE GENOMIC DNA]</scope>
    <source>
        <strain evidence="2 3">JCM 15672</strain>
    </source>
</reference>
<dbReference type="RefSeq" id="WP_344371049.1">
    <property type="nucleotide sequence ID" value="NZ_BAAAPW010000002.1"/>
</dbReference>
<sequence>MMWDYGVGTWWLWIPGLLFFLLVIAGIVVLVVLLVRSTGSAASGPHHTQPPHAAAGDPARRILEERLARGEVTPEKFRELVATLDESRRQGPVA</sequence>
<evidence type="ECO:0008006" key="4">
    <source>
        <dbReference type="Google" id="ProtNLM"/>
    </source>
</evidence>
<comment type="caution">
    <text evidence="2">The sequence shown here is derived from an EMBL/GenBank/DDBJ whole genome shotgun (WGS) entry which is preliminary data.</text>
</comment>
<keyword evidence="1" id="KW-0812">Transmembrane</keyword>
<gene>
    <name evidence="2" type="ORF">GCM10009819_14590</name>
</gene>
<evidence type="ECO:0000256" key="1">
    <source>
        <dbReference type="SAM" id="Phobius"/>
    </source>
</evidence>
<keyword evidence="1" id="KW-0472">Membrane</keyword>
<feature type="transmembrane region" description="Helical" evidence="1">
    <location>
        <begin position="12"/>
        <end position="35"/>
    </location>
</feature>
<keyword evidence="3" id="KW-1185">Reference proteome</keyword>
<dbReference type="Proteomes" id="UP001501196">
    <property type="component" value="Unassembled WGS sequence"/>
</dbReference>
<proteinExistence type="predicted"/>
<organism evidence="2 3">
    <name type="scientific">Agromyces tropicus</name>
    <dbReference type="NCBI Taxonomy" id="555371"/>
    <lineage>
        <taxon>Bacteria</taxon>
        <taxon>Bacillati</taxon>
        <taxon>Actinomycetota</taxon>
        <taxon>Actinomycetes</taxon>
        <taxon>Micrococcales</taxon>
        <taxon>Microbacteriaceae</taxon>
        <taxon>Agromyces</taxon>
    </lineage>
</organism>